<dbReference type="RefSeq" id="WP_094278387.1">
    <property type="nucleotide sequence ID" value="NZ_NQJF01000007.1"/>
</dbReference>
<evidence type="ECO:0000256" key="4">
    <source>
        <dbReference type="ARBA" id="ARBA00023136"/>
    </source>
</evidence>
<sequence>MKISLFSLLSSLGLMVLALLLAGSFYAGDRQLKQGEHSRNELEQLRRNANIELYRTISAYLTSGNASLLTQAEQQLDAMADTLSRIEGSDLALTATETLHRQLTHDFREAGKLSGNSQQLLQHAEQEMADQLRALARYADSSHSQASRYQTLAAEMLASLPRLIHLRQSYISESDDNLRQSLDFQIGELKKLNEQLQALPLLGIYYTPQADEFALRAPKPEEVGETPKRELNSLLRRYAGELATTQQGQQQRAAAAAALSAGLTEIETRLDQLVAGQEATRQQTYHRLSLVLLGLCAALLLFALLSYLFQRGLVVYRLNQLRNAFVQLLHNGELTPLPVSHPGSELGQIATSFNGLLERLQRQQQERAEHLQQVSVALEGMVEEVQDIQRQTQHNDGTLQHSLTMVDELNQLATQMRRASDEIAHTARDNLQAMDLSRKQVEQLAHSADDSRQAALTGRNALTSLGRSVDDAAAIIGVIRQIAEQTNLLALNAAIEAARAGEQGRGFAVVADEVRKLSGHTQGSLTEIAGIMERLKLSSEELGDTIDRMMHTAEDQHQQTHTLLTVTGQVSDTSRATTSVAEQGAGHADTQAGELNQFMALMNELKSRSAEVSGRAEQVTGHIRHQAAAITRLLGPAQS</sequence>
<feature type="coiled-coil region" evidence="8">
    <location>
        <begin position="353"/>
        <end position="429"/>
    </location>
</feature>
<dbReference type="Proteomes" id="UP000243640">
    <property type="component" value="Unassembled WGS sequence"/>
</dbReference>
<evidence type="ECO:0000256" key="5">
    <source>
        <dbReference type="ARBA" id="ARBA00023224"/>
    </source>
</evidence>
<evidence type="ECO:0000256" key="3">
    <source>
        <dbReference type="ARBA" id="ARBA00022989"/>
    </source>
</evidence>
<dbReference type="PANTHER" id="PTHR32089:SF119">
    <property type="entry name" value="METHYL-ACCEPTING CHEMOTAXIS PROTEIN CTPL"/>
    <property type="match status" value="1"/>
</dbReference>
<accession>A0A235CIQ8</accession>
<evidence type="ECO:0000256" key="2">
    <source>
        <dbReference type="ARBA" id="ARBA00022692"/>
    </source>
</evidence>
<dbReference type="EMBL" id="SODO01000006">
    <property type="protein sequence ID" value="TDW59060.1"/>
    <property type="molecule type" value="Genomic_DNA"/>
</dbReference>
<evidence type="ECO:0000256" key="9">
    <source>
        <dbReference type="SAM" id="Phobius"/>
    </source>
</evidence>
<evidence type="ECO:0000256" key="1">
    <source>
        <dbReference type="ARBA" id="ARBA00004141"/>
    </source>
</evidence>
<evidence type="ECO:0000256" key="8">
    <source>
        <dbReference type="SAM" id="Coils"/>
    </source>
</evidence>
<comment type="caution">
    <text evidence="12">The sequence shown here is derived from an EMBL/GenBank/DDBJ whole genome shotgun (WGS) entry which is preliminary data.</text>
</comment>
<feature type="transmembrane region" description="Helical" evidence="9">
    <location>
        <begin position="288"/>
        <end position="309"/>
    </location>
</feature>
<dbReference type="InterPro" id="IPR004089">
    <property type="entry name" value="MCPsignal_dom"/>
</dbReference>
<comment type="similarity">
    <text evidence="6">Belongs to the methyl-accepting chemotaxis (MCP) protein family.</text>
</comment>
<feature type="domain" description="Methyl-accepting transducer" evidence="10">
    <location>
        <begin position="370"/>
        <end position="606"/>
    </location>
</feature>
<evidence type="ECO:0000256" key="6">
    <source>
        <dbReference type="ARBA" id="ARBA00029447"/>
    </source>
</evidence>
<dbReference type="GO" id="GO:0006935">
    <property type="term" value="P:chemotaxis"/>
    <property type="evidence" value="ECO:0007669"/>
    <property type="project" value="UniProtKB-ARBA"/>
</dbReference>
<feature type="domain" description="HAMP" evidence="11">
    <location>
        <begin position="312"/>
        <end position="365"/>
    </location>
</feature>
<evidence type="ECO:0000313" key="13">
    <source>
        <dbReference type="EMBL" id="TDW59060.1"/>
    </source>
</evidence>
<dbReference type="InterPro" id="IPR003660">
    <property type="entry name" value="HAMP_dom"/>
</dbReference>
<name>A0A235CIQ8_9GAMM</name>
<dbReference type="Pfam" id="PF00015">
    <property type="entry name" value="MCPsignal"/>
    <property type="match status" value="1"/>
</dbReference>
<dbReference type="SUPFAM" id="SSF58104">
    <property type="entry name" value="Methyl-accepting chemotaxis protein (MCP) signaling domain"/>
    <property type="match status" value="1"/>
</dbReference>
<evidence type="ECO:0000313" key="14">
    <source>
        <dbReference type="Proteomes" id="UP000243640"/>
    </source>
</evidence>
<proteinExistence type="inferred from homology"/>
<evidence type="ECO:0000259" key="11">
    <source>
        <dbReference type="PROSITE" id="PS50885"/>
    </source>
</evidence>
<dbReference type="GO" id="GO:0007165">
    <property type="term" value="P:signal transduction"/>
    <property type="evidence" value="ECO:0007669"/>
    <property type="project" value="UniProtKB-KW"/>
</dbReference>
<dbReference type="PROSITE" id="PS50111">
    <property type="entry name" value="CHEMOTAXIS_TRANSDUC_2"/>
    <property type="match status" value="1"/>
</dbReference>
<evidence type="ECO:0000313" key="15">
    <source>
        <dbReference type="Proteomes" id="UP000295058"/>
    </source>
</evidence>
<dbReference type="OrthoDB" id="7024925at2"/>
<feature type="coiled-coil region" evidence="8">
    <location>
        <begin position="32"/>
        <end position="89"/>
    </location>
</feature>
<keyword evidence="15" id="KW-1185">Reference proteome</keyword>
<evidence type="ECO:0000259" key="10">
    <source>
        <dbReference type="PROSITE" id="PS50111"/>
    </source>
</evidence>
<dbReference type="PROSITE" id="PS50885">
    <property type="entry name" value="HAMP"/>
    <property type="match status" value="1"/>
</dbReference>
<dbReference type="SMART" id="SM00304">
    <property type="entry name" value="HAMP"/>
    <property type="match status" value="2"/>
</dbReference>
<evidence type="ECO:0000313" key="12">
    <source>
        <dbReference type="EMBL" id="OYD24432.1"/>
    </source>
</evidence>
<comment type="subcellular location">
    <subcellularLocation>
        <location evidence="1">Membrane</location>
        <topology evidence="1">Multi-pass membrane protein</topology>
    </subcellularLocation>
</comment>
<keyword evidence="4 9" id="KW-0472">Membrane</keyword>
<evidence type="ECO:0000256" key="7">
    <source>
        <dbReference type="PROSITE-ProRule" id="PRU00284"/>
    </source>
</evidence>
<dbReference type="Proteomes" id="UP000295058">
    <property type="component" value="Unassembled WGS sequence"/>
</dbReference>
<keyword evidence="2 9" id="KW-0812">Transmembrane</keyword>
<keyword evidence="5 7" id="KW-0807">Transducer</keyword>
<dbReference type="AlphaFoldDB" id="A0A235CIQ8"/>
<keyword evidence="8" id="KW-0175">Coiled coil</keyword>
<dbReference type="Gene3D" id="1.10.287.950">
    <property type="entry name" value="Methyl-accepting chemotaxis protein"/>
    <property type="match status" value="1"/>
</dbReference>
<gene>
    <name evidence="12" type="ORF">B6S09_09685</name>
    <name evidence="13" type="ORF">LY04_01887</name>
</gene>
<reference evidence="12 14" key="1">
    <citation type="submission" date="2017-08" db="EMBL/GenBank/DDBJ databases">
        <title>Draft Genome Sequence of the Marine Bacterium Oceanimonas baumannii ATCC 700832.</title>
        <authorList>
            <person name="Mcclelland W.D."/>
            <person name="Brennan M.A."/>
            <person name="Trachtenberg A.M."/>
            <person name="Maclea K.S."/>
        </authorList>
    </citation>
    <scope>NUCLEOTIDE SEQUENCE [LARGE SCALE GENOMIC DNA]</scope>
    <source>
        <strain evidence="12 14">ATCC 700832</strain>
    </source>
</reference>
<organism evidence="12 14">
    <name type="scientific">Oceanimonas baumannii</name>
    <dbReference type="NCBI Taxonomy" id="129578"/>
    <lineage>
        <taxon>Bacteria</taxon>
        <taxon>Pseudomonadati</taxon>
        <taxon>Pseudomonadota</taxon>
        <taxon>Gammaproteobacteria</taxon>
        <taxon>Aeromonadales</taxon>
        <taxon>Aeromonadaceae</taxon>
        <taxon>Oceanimonas</taxon>
    </lineage>
</organism>
<reference evidence="13 15" key="2">
    <citation type="submission" date="2019-03" db="EMBL/GenBank/DDBJ databases">
        <title>Genomic Encyclopedia of Archaeal and Bacterial Type Strains, Phase II (KMG-II): from individual species to whole genera.</title>
        <authorList>
            <person name="Goeker M."/>
        </authorList>
    </citation>
    <scope>NUCLEOTIDE SEQUENCE [LARGE SCALE GENOMIC DNA]</scope>
    <source>
        <strain evidence="13 15">DSM 15594</strain>
    </source>
</reference>
<dbReference type="EMBL" id="NQJF01000007">
    <property type="protein sequence ID" value="OYD24432.1"/>
    <property type="molecule type" value="Genomic_DNA"/>
</dbReference>
<dbReference type="SMART" id="SM00283">
    <property type="entry name" value="MA"/>
    <property type="match status" value="1"/>
</dbReference>
<dbReference type="GO" id="GO:0016020">
    <property type="term" value="C:membrane"/>
    <property type="evidence" value="ECO:0007669"/>
    <property type="project" value="UniProtKB-SubCell"/>
</dbReference>
<protein>
    <submittedName>
        <fullName evidence="12 13">Chemotaxis protein</fullName>
    </submittedName>
</protein>
<dbReference type="PANTHER" id="PTHR32089">
    <property type="entry name" value="METHYL-ACCEPTING CHEMOTAXIS PROTEIN MCPB"/>
    <property type="match status" value="1"/>
</dbReference>
<keyword evidence="3 9" id="KW-1133">Transmembrane helix</keyword>